<sequence>MELRVNGEHKTLPQGLTINELLLELQIPAETLVVELNGTILQSADYPLTVLKEQDRLELIQFVGGG</sequence>
<dbReference type="InterPro" id="IPR016155">
    <property type="entry name" value="Mopterin_synth/thiamin_S_b"/>
</dbReference>
<dbReference type="Gene3D" id="3.10.20.30">
    <property type="match status" value="1"/>
</dbReference>
<accession>A0A8J6N8N0</accession>
<protein>
    <submittedName>
        <fullName evidence="1">Sulfur carrier protein ThiS</fullName>
    </submittedName>
</protein>
<gene>
    <name evidence="1" type="primary">thiS</name>
    <name evidence="1" type="ORF">H8E79_07335</name>
</gene>
<dbReference type="Proteomes" id="UP000599024">
    <property type="component" value="Unassembled WGS sequence"/>
</dbReference>
<dbReference type="PANTHER" id="PTHR34472">
    <property type="entry name" value="SULFUR CARRIER PROTEIN THIS"/>
    <property type="match status" value="1"/>
</dbReference>
<dbReference type="InterPro" id="IPR010035">
    <property type="entry name" value="Thi_S"/>
</dbReference>
<dbReference type="InterPro" id="IPR012675">
    <property type="entry name" value="Beta-grasp_dom_sf"/>
</dbReference>
<dbReference type="CDD" id="cd00565">
    <property type="entry name" value="Ubl_ThiS"/>
    <property type="match status" value="1"/>
</dbReference>
<dbReference type="InterPro" id="IPR003749">
    <property type="entry name" value="ThiS/MoaD-like"/>
</dbReference>
<dbReference type="NCBIfam" id="TIGR01683">
    <property type="entry name" value="thiS"/>
    <property type="match status" value="1"/>
</dbReference>
<evidence type="ECO:0000313" key="1">
    <source>
        <dbReference type="EMBL" id="MBC8208963.1"/>
    </source>
</evidence>
<reference evidence="1 2" key="1">
    <citation type="submission" date="2020-08" db="EMBL/GenBank/DDBJ databases">
        <title>Bridging the membrane lipid divide: bacteria of the FCB group superphylum have the potential to synthesize archaeal ether lipids.</title>
        <authorList>
            <person name="Villanueva L."/>
            <person name="Von Meijenfeldt F.A.B."/>
            <person name="Westbye A.B."/>
            <person name="Yadav S."/>
            <person name="Hopmans E.C."/>
            <person name="Dutilh B.E."/>
            <person name="Sinninghe Damste J.S."/>
        </authorList>
    </citation>
    <scope>NUCLEOTIDE SEQUENCE [LARGE SCALE GENOMIC DNA]</scope>
    <source>
        <strain evidence="1">NIOZ-UU81</strain>
    </source>
</reference>
<proteinExistence type="predicted"/>
<dbReference type="PANTHER" id="PTHR34472:SF1">
    <property type="entry name" value="SULFUR CARRIER PROTEIN THIS"/>
    <property type="match status" value="1"/>
</dbReference>
<dbReference type="Pfam" id="PF02597">
    <property type="entry name" value="ThiS"/>
    <property type="match status" value="1"/>
</dbReference>
<evidence type="ECO:0000313" key="2">
    <source>
        <dbReference type="Proteomes" id="UP000599024"/>
    </source>
</evidence>
<dbReference type="AlphaFoldDB" id="A0A8J6N8N0"/>
<comment type="caution">
    <text evidence="1">The sequence shown here is derived from an EMBL/GenBank/DDBJ whole genome shotgun (WGS) entry which is preliminary data.</text>
</comment>
<name>A0A8J6N8N0_9BACT</name>
<organism evidence="1 2">
    <name type="scientific">Candidatus Desulfatifera sulfidica</name>
    <dbReference type="NCBI Taxonomy" id="2841691"/>
    <lineage>
        <taxon>Bacteria</taxon>
        <taxon>Pseudomonadati</taxon>
        <taxon>Thermodesulfobacteriota</taxon>
        <taxon>Desulfobulbia</taxon>
        <taxon>Desulfobulbales</taxon>
        <taxon>Desulfobulbaceae</taxon>
        <taxon>Candidatus Desulfatifera</taxon>
    </lineage>
</organism>
<dbReference type="SUPFAM" id="SSF54285">
    <property type="entry name" value="MoaD/ThiS"/>
    <property type="match status" value="1"/>
</dbReference>
<dbReference type="EMBL" id="JACNLK010000065">
    <property type="protein sequence ID" value="MBC8208963.1"/>
    <property type="molecule type" value="Genomic_DNA"/>
</dbReference>